<feature type="transmembrane region" description="Helical" evidence="6">
    <location>
        <begin position="213"/>
        <end position="231"/>
    </location>
</feature>
<feature type="domain" description="Rhodopsin" evidence="7">
    <location>
        <begin position="36"/>
        <end position="273"/>
    </location>
</feature>
<comment type="caution">
    <text evidence="8">The sequence shown here is derived from an EMBL/GenBank/DDBJ whole genome shotgun (WGS) entry which is preliminary data.</text>
</comment>
<keyword evidence="3 6" id="KW-1133">Transmembrane helix</keyword>
<comment type="similarity">
    <text evidence="5">Belongs to the SAT4 family.</text>
</comment>
<sequence>MNITAEQAARSHESKSELTVGVSAGLMALAILLVGLRLWCRRLVKSSGLDDIAAILGLVRFHDSRDEAQAETSCIVTYYGLGKHDWTLTPEQIVLYGRCFWLSVLFYAASLCWVKLTFLVQYYRIMSVSNMRWVYLGVIIFTTLWSLTQVIMLCILCIPLEAVWDMSVKGKCIPHQTTMWYVNGVLHIVLDFAIIVMPLPIVWNLNLPRSQKWLLSGIFGLGIFTVAISIFRLHWLTPQPDVTWWNVTAASWSLAEIVSGIACSCLPTYKPLLVGIKGCLPRLGKGDSTIQLQGTSGTAHTESTLVGTQDVFGSDPKVPNSMFVYGTQTSITAHNDMEPCGRFKKFMH</sequence>
<dbReference type="Pfam" id="PF20684">
    <property type="entry name" value="Fung_rhodopsin"/>
    <property type="match status" value="1"/>
</dbReference>
<dbReference type="AlphaFoldDB" id="A0A9P7H4S9"/>
<evidence type="ECO:0000256" key="1">
    <source>
        <dbReference type="ARBA" id="ARBA00004141"/>
    </source>
</evidence>
<feature type="non-terminal residue" evidence="8">
    <location>
        <position position="1"/>
    </location>
</feature>
<dbReference type="GO" id="GO:0016020">
    <property type="term" value="C:membrane"/>
    <property type="evidence" value="ECO:0007669"/>
    <property type="project" value="UniProtKB-SubCell"/>
</dbReference>
<evidence type="ECO:0000313" key="8">
    <source>
        <dbReference type="EMBL" id="KAG5661793.1"/>
    </source>
</evidence>
<evidence type="ECO:0000256" key="6">
    <source>
        <dbReference type="SAM" id="Phobius"/>
    </source>
</evidence>
<proteinExistence type="inferred from homology"/>
<keyword evidence="4 6" id="KW-0472">Membrane</keyword>
<evidence type="ECO:0000256" key="2">
    <source>
        <dbReference type="ARBA" id="ARBA00022692"/>
    </source>
</evidence>
<organism evidence="8 9">
    <name type="scientific">Fusarium avenaceum</name>
    <dbReference type="NCBI Taxonomy" id="40199"/>
    <lineage>
        <taxon>Eukaryota</taxon>
        <taxon>Fungi</taxon>
        <taxon>Dikarya</taxon>
        <taxon>Ascomycota</taxon>
        <taxon>Pezizomycotina</taxon>
        <taxon>Sordariomycetes</taxon>
        <taxon>Hypocreomycetidae</taxon>
        <taxon>Hypocreales</taxon>
        <taxon>Nectriaceae</taxon>
        <taxon>Fusarium</taxon>
        <taxon>Fusarium tricinctum species complex</taxon>
    </lineage>
</organism>
<evidence type="ECO:0000259" key="7">
    <source>
        <dbReference type="Pfam" id="PF20684"/>
    </source>
</evidence>
<evidence type="ECO:0000256" key="5">
    <source>
        <dbReference type="ARBA" id="ARBA00038359"/>
    </source>
</evidence>
<evidence type="ECO:0000256" key="3">
    <source>
        <dbReference type="ARBA" id="ARBA00022989"/>
    </source>
</evidence>
<feature type="transmembrane region" description="Helical" evidence="6">
    <location>
        <begin position="179"/>
        <end position="201"/>
    </location>
</feature>
<name>A0A9P7H4S9_9HYPO</name>
<feature type="transmembrane region" description="Helical" evidence="6">
    <location>
        <begin position="20"/>
        <end position="40"/>
    </location>
</feature>
<dbReference type="InterPro" id="IPR049326">
    <property type="entry name" value="Rhodopsin_dom_fungi"/>
</dbReference>
<evidence type="ECO:0000313" key="9">
    <source>
        <dbReference type="Proteomes" id="UP000782241"/>
    </source>
</evidence>
<keyword evidence="9" id="KW-1185">Reference proteome</keyword>
<reference evidence="8" key="1">
    <citation type="submission" date="2021-04" db="EMBL/GenBank/DDBJ databases">
        <title>Draft genome of Fusarium avenaceum strain F156N33, isolated from an atmospheric sample in Virginia.</title>
        <authorList>
            <person name="Yang S."/>
            <person name="Vinatzer B.A."/>
            <person name="Coleman J."/>
        </authorList>
    </citation>
    <scope>NUCLEOTIDE SEQUENCE</scope>
    <source>
        <strain evidence="8">F156N33</strain>
    </source>
</reference>
<gene>
    <name evidence="8" type="ORF">KAF25_004032</name>
</gene>
<keyword evidence="2 6" id="KW-0812">Transmembrane</keyword>
<feature type="transmembrane region" description="Helical" evidence="6">
    <location>
        <begin position="99"/>
        <end position="121"/>
    </location>
</feature>
<protein>
    <recommendedName>
        <fullName evidence="7">Rhodopsin domain-containing protein</fullName>
    </recommendedName>
</protein>
<dbReference type="Proteomes" id="UP000782241">
    <property type="component" value="Unassembled WGS sequence"/>
</dbReference>
<dbReference type="PANTHER" id="PTHR33048">
    <property type="entry name" value="PTH11-LIKE INTEGRAL MEMBRANE PROTEIN (AFU_ORTHOLOGUE AFUA_5G11245)"/>
    <property type="match status" value="1"/>
</dbReference>
<evidence type="ECO:0000256" key="4">
    <source>
        <dbReference type="ARBA" id="ARBA00023136"/>
    </source>
</evidence>
<dbReference type="EMBL" id="JAGPUO010000006">
    <property type="protein sequence ID" value="KAG5661793.1"/>
    <property type="molecule type" value="Genomic_DNA"/>
</dbReference>
<dbReference type="PANTHER" id="PTHR33048:SF47">
    <property type="entry name" value="INTEGRAL MEMBRANE PROTEIN-RELATED"/>
    <property type="match status" value="1"/>
</dbReference>
<comment type="subcellular location">
    <subcellularLocation>
        <location evidence="1">Membrane</location>
        <topology evidence="1">Multi-pass membrane protein</topology>
    </subcellularLocation>
</comment>
<dbReference type="InterPro" id="IPR052337">
    <property type="entry name" value="SAT4-like"/>
</dbReference>
<accession>A0A9P7H4S9</accession>
<feature type="transmembrane region" description="Helical" evidence="6">
    <location>
        <begin position="133"/>
        <end position="158"/>
    </location>
</feature>